<dbReference type="OrthoDB" id="10494893at2759"/>
<evidence type="ECO:0000313" key="2">
    <source>
        <dbReference type="EMBL" id="EUN31558.1"/>
    </source>
</evidence>
<dbReference type="Proteomes" id="UP000054337">
    <property type="component" value="Unassembled WGS sequence"/>
</dbReference>
<dbReference type="HOGENOM" id="CLU_1111213_0_0_1"/>
<proteinExistence type="predicted"/>
<accession>W7EM90</accession>
<evidence type="ECO:0000256" key="1">
    <source>
        <dbReference type="SAM" id="MobiDB-lite"/>
    </source>
</evidence>
<dbReference type="EMBL" id="KI968698">
    <property type="protein sequence ID" value="EUN31558.1"/>
    <property type="molecule type" value="Genomic_DNA"/>
</dbReference>
<dbReference type="GeneID" id="26251125"/>
<organism evidence="2 3">
    <name type="scientific">Bipolaris victoriae (strain FI3)</name>
    <name type="common">Victoria blight of oats agent</name>
    <name type="synonym">Cochliobolus victoriae</name>
    <dbReference type="NCBI Taxonomy" id="930091"/>
    <lineage>
        <taxon>Eukaryota</taxon>
        <taxon>Fungi</taxon>
        <taxon>Dikarya</taxon>
        <taxon>Ascomycota</taxon>
        <taxon>Pezizomycotina</taxon>
        <taxon>Dothideomycetes</taxon>
        <taxon>Pleosporomycetidae</taxon>
        <taxon>Pleosporales</taxon>
        <taxon>Pleosporineae</taxon>
        <taxon>Pleosporaceae</taxon>
        <taxon>Bipolaris</taxon>
    </lineage>
</organism>
<reference evidence="2 3" key="1">
    <citation type="journal article" date="2013" name="PLoS Genet.">
        <title>Comparative genome structure, secondary metabolite, and effector coding capacity across Cochliobolus pathogens.</title>
        <authorList>
            <person name="Condon B.J."/>
            <person name="Leng Y."/>
            <person name="Wu D."/>
            <person name="Bushley K.E."/>
            <person name="Ohm R.A."/>
            <person name="Otillar R."/>
            <person name="Martin J."/>
            <person name="Schackwitz W."/>
            <person name="Grimwood J."/>
            <person name="MohdZainudin N."/>
            <person name="Xue C."/>
            <person name="Wang R."/>
            <person name="Manning V.A."/>
            <person name="Dhillon B."/>
            <person name="Tu Z.J."/>
            <person name="Steffenson B.J."/>
            <person name="Salamov A."/>
            <person name="Sun H."/>
            <person name="Lowry S."/>
            <person name="LaButti K."/>
            <person name="Han J."/>
            <person name="Copeland A."/>
            <person name="Lindquist E."/>
            <person name="Barry K."/>
            <person name="Schmutz J."/>
            <person name="Baker S.E."/>
            <person name="Ciuffetti L.M."/>
            <person name="Grigoriev I.V."/>
            <person name="Zhong S."/>
            <person name="Turgeon B.G."/>
        </authorList>
    </citation>
    <scope>NUCLEOTIDE SEQUENCE [LARGE SCALE GENOMIC DNA]</scope>
    <source>
        <strain evidence="2 3">FI3</strain>
    </source>
</reference>
<dbReference type="AlphaFoldDB" id="W7EM90"/>
<protein>
    <submittedName>
        <fullName evidence="2">Uncharacterized protein</fullName>
    </submittedName>
</protein>
<dbReference type="RefSeq" id="XP_014561064.1">
    <property type="nucleotide sequence ID" value="XM_014705578.1"/>
</dbReference>
<gene>
    <name evidence="2" type="ORF">COCVIDRAFT_12227</name>
</gene>
<name>W7EM90_BIPV3</name>
<feature type="region of interest" description="Disordered" evidence="1">
    <location>
        <begin position="228"/>
        <end position="250"/>
    </location>
</feature>
<sequence length="250" mass="27391">MATAFPDQASSSMSNEHEQETSRRARPKAGAATGCVSAALPIARYSPPQLIGTRPAREAARRLQTPVLRPWVPYACCRYFLVHAESANHAYCYTLPPDYYMLLCLTKSFSQMPIPNPHVAQQTPHCCASTSTLLTLLVYFFHRHTHTHLASRQSTVTRYIGQIIVTSPSSPPAVSRAGRLPCHAMSRLIRASDGTKSPSISPSGNHCLLRLPGEQDHAQSSLACTPTSLTRATDHTPQLAKTPIGLWSHR</sequence>
<evidence type="ECO:0000313" key="3">
    <source>
        <dbReference type="Proteomes" id="UP000054337"/>
    </source>
</evidence>
<keyword evidence="3" id="KW-1185">Reference proteome</keyword>
<feature type="region of interest" description="Disordered" evidence="1">
    <location>
        <begin position="1"/>
        <end position="32"/>
    </location>
</feature>